<dbReference type="AlphaFoldDB" id="A0A6G0TWC1"/>
<comment type="caution">
    <text evidence="1">The sequence shown here is derived from an EMBL/GenBank/DDBJ whole genome shotgun (WGS) entry which is preliminary data.</text>
</comment>
<name>A0A6G0TWC1_APHGL</name>
<protein>
    <submittedName>
        <fullName evidence="1">Uncharacterized protein</fullName>
    </submittedName>
</protein>
<dbReference type="OrthoDB" id="6605135at2759"/>
<organism evidence="1 2">
    <name type="scientific">Aphis glycines</name>
    <name type="common">Soybean aphid</name>
    <dbReference type="NCBI Taxonomy" id="307491"/>
    <lineage>
        <taxon>Eukaryota</taxon>
        <taxon>Metazoa</taxon>
        <taxon>Ecdysozoa</taxon>
        <taxon>Arthropoda</taxon>
        <taxon>Hexapoda</taxon>
        <taxon>Insecta</taxon>
        <taxon>Pterygota</taxon>
        <taxon>Neoptera</taxon>
        <taxon>Paraneoptera</taxon>
        <taxon>Hemiptera</taxon>
        <taxon>Sternorrhyncha</taxon>
        <taxon>Aphidomorpha</taxon>
        <taxon>Aphidoidea</taxon>
        <taxon>Aphididae</taxon>
        <taxon>Aphidini</taxon>
        <taxon>Aphis</taxon>
        <taxon>Aphis</taxon>
    </lineage>
</organism>
<sequence>MTNPNKVISGVELLNVYYATIKRKNPECVIGIGLLLLRYRLVRMALNLGIAGSGPTSGATMSNTPILPTNKSKYTHYLLIYGVEDKSLSLRYFIPLTLSFGENFNHICGCCDILSMWPFSYVWEDEDPDPTPNTVVREPMFEVWVHVYKKERKYVNLSDRGTEIQSKSWMENCMSKLRPRTPPVNKEYI</sequence>
<dbReference type="Proteomes" id="UP000475862">
    <property type="component" value="Unassembled WGS sequence"/>
</dbReference>
<evidence type="ECO:0000313" key="2">
    <source>
        <dbReference type="Proteomes" id="UP000475862"/>
    </source>
</evidence>
<evidence type="ECO:0000313" key="1">
    <source>
        <dbReference type="EMBL" id="KAE9539991.1"/>
    </source>
</evidence>
<proteinExistence type="predicted"/>
<reference evidence="1 2" key="1">
    <citation type="submission" date="2019-08" db="EMBL/GenBank/DDBJ databases">
        <title>The genome of the soybean aphid Biotype 1, its phylome, world population structure and adaptation to the North American continent.</title>
        <authorList>
            <person name="Giordano R."/>
            <person name="Donthu R.K."/>
            <person name="Hernandez A.G."/>
            <person name="Wright C.L."/>
            <person name="Zimin A.V."/>
        </authorList>
    </citation>
    <scope>NUCLEOTIDE SEQUENCE [LARGE SCALE GENOMIC DNA]</scope>
    <source>
        <tissue evidence="1">Whole aphids</tissue>
    </source>
</reference>
<accession>A0A6G0TWC1</accession>
<gene>
    <name evidence="1" type="ORF">AGLY_005243</name>
</gene>
<dbReference type="EMBL" id="VYZN01000014">
    <property type="protein sequence ID" value="KAE9539991.1"/>
    <property type="molecule type" value="Genomic_DNA"/>
</dbReference>
<keyword evidence="2" id="KW-1185">Reference proteome</keyword>